<keyword evidence="1" id="KW-0472">Membrane</keyword>
<reference evidence="2" key="1">
    <citation type="submission" date="2021-01" db="EMBL/GenBank/DDBJ databases">
        <authorList>
            <person name="Corre E."/>
            <person name="Pelletier E."/>
            <person name="Niang G."/>
            <person name="Scheremetjew M."/>
            <person name="Finn R."/>
            <person name="Kale V."/>
            <person name="Holt S."/>
            <person name="Cochrane G."/>
            <person name="Meng A."/>
            <person name="Brown T."/>
            <person name="Cohen L."/>
        </authorList>
    </citation>
    <scope>NUCLEOTIDE SEQUENCE</scope>
    <source>
        <strain evidence="2">RCC3387</strain>
    </source>
</reference>
<sequence length="251" mass="27925">MAKGLVGPGTVTGRHLRVRFGPLEEHLWSAGAEPSRGASLLKQLKRGPCCWSMFISCAGFALPAMLHFGIWQNALDLVAGAALLFVAVTSTLCDAFCVDSSVFDDGFAGADGDRKYVQTAAAVGLRPDEVLRRIEEAGALPEVFANDRWNNLTRLVDRATCAFVVAPSLLVFALSQRPVWGFNLVLFGGFFIAWVICLVDQRYRYRDPCGVRYVHGRYAIERDYEIHQRLHEVWHFILIVVFCANAVYRPS</sequence>
<feature type="transmembrane region" description="Helical" evidence="1">
    <location>
        <begin position="180"/>
        <end position="199"/>
    </location>
</feature>
<organism evidence="2">
    <name type="scientific">Zooxanthella nutricula</name>
    <dbReference type="NCBI Taxonomy" id="1333877"/>
    <lineage>
        <taxon>Eukaryota</taxon>
        <taxon>Sar</taxon>
        <taxon>Alveolata</taxon>
        <taxon>Dinophyceae</taxon>
        <taxon>Peridiniales</taxon>
        <taxon>Peridiniales incertae sedis</taxon>
        <taxon>Zooxanthella</taxon>
    </lineage>
</organism>
<feature type="transmembrane region" description="Helical" evidence="1">
    <location>
        <begin position="155"/>
        <end position="174"/>
    </location>
</feature>
<keyword evidence="1" id="KW-1133">Transmembrane helix</keyword>
<protein>
    <submittedName>
        <fullName evidence="2">Uncharacterized protein</fullName>
    </submittedName>
</protein>
<proteinExistence type="predicted"/>
<dbReference type="EMBL" id="HBGW01002498">
    <property type="protein sequence ID" value="CAD9487339.1"/>
    <property type="molecule type" value="Transcribed_RNA"/>
</dbReference>
<evidence type="ECO:0000256" key="1">
    <source>
        <dbReference type="SAM" id="Phobius"/>
    </source>
</evidence>
<feature type="transmembrane region" description="Helical" evidence="1">
    <location>
        <begin position="77"/>
        <end position="98"/>
    </location>
</feature>
<accession>A0A7S2HD77</accession>
<dbReference type="AlphaFoldDB" id="A0A7S2HD77"/>
<name>A0A7S2HD77_9DINO</name>
<keyword evidence="1" id="KW-0812">Transmembrane</keyword>
<gene>
    <name evidence="2" type="ORF">BRAN1462_LOCUS1658</name>
</gene>
<feature type="transmembrane region" description="Helical" evidence="1">
    <location>
        <begin position="49"/>
        <end position="71"/>
    </location>
</feature>
<evidence type="ECO:0000313" key="2">
    <source>
        <dbReference type="EMBL" id="CAD9487339.1"/>
    </source>
</evidence>